<feature type="transmembrane region" description="Helical" evidence="1">
    <location>
        <begin position="77"/>
        <end position="97"/>
    </location>
</feature>
<dbReference type="EMBL" id="FNUJ01000002">
    <property type="protein sequence ID" value="SEF23739.1"/>
    <property type="molecule type" value="Genomic_DNA"/>
</dbReference>
<reference evidence="3" key="1">
    <citation type="submission" date="2016-10" db="EMBL/GenBank/DDBJ databases">
        <authorList>
            <person name="Varghese N."/>
            <person name="Submissions S."/>
        </authorList>
    </citation>
    <scope>NUCLEOTIDE SEQUENCE [LARGE SCALE GENOMIC DNA]</scope>
    <source>
        <strain evidence="3">DSM 44654</strain>
    </source>
</reference>
<gene>
    <name evidence="2" type="ORF">SAMN05421837_102383</name>
</gene>
<feature type="transmembrane region" description="Helical" evidence="1">
    <location>
        <begin position="5"/>
        <end position="27"/>
    </location>
</feature>
<name>A0A1H5QCL3_9PSEU</name>
<evidence type="ECO:0000256" key="1">
    <source>
        <dbReference type="SAM" id="Phobius"/>
    </source>
</evidence>
<feature type="transmembrane region" description="Helical" evidence="1">
    <location>
        <begin position="185"/>
        <end position="205"/>
    </location>
</feature>
<feature type="transmembrane region" description="Helical" evidence="1">
    <location>
        <begin position="162"/>
        <end position="179"/>
    </location>
</feature>
<dbReference type="RefSeq" id="WP_086682004.1">
    <property type="nucleotide sequence ID" value="NZ_FNUJ01000002.1"/>
</dbReference>
<feature type="transmembrane region" description="Helical" evidence="1">
    <location>
        <begin position="109"/>
        <end position="130"/>
    </location>
</feature>
<evidence type="ECO:0000313" key="2">
    <source>
        <dbReference type="EMBL" id="SEF23739.1"/>
    </source>
</evidence>
<dbReference type="Proteomes" id="UP000198878">
    <property type="component" value="Unassembled WGS sequence"/>
</dbReference>
<accession>A0A1H5QCL3</accession>
<sequence>MRSAVLRYGIPAVVLLGIVVPALVLAPRLPDPIAVHWSWTGVPDGHAAWWLVTAGAAAVWCVAWVAVARTTSAAPGVYGLGGILVAAHSAGLWANAGVPSWTQARPVDWAIALGVLGVGLVAIAAGWWLAPAKPAETTASGPVPSAGLGAGEQAVWSGTAHNLALVAIAPLAAGLAAVLGSTHLWLAGLLVAVVALVFSSVRVLVGPAGVRVRIGLLGRPRRTLAYDEIAEARADRIVPLAYGGWGWRRRPGRSAVVIRGGDGLVLRLRSGGAFVVTVDDAHTAAGLVNDYVARHRSPAG</sequence>
<organism evidence="2 3">
    <name type="scientific">Amycolatopsis pretoriensis</name>
    <dbReference type="NCBI Taxonomy" id="218821"/>
    <lineage>
        <taxon>Bacteria</taxon>
        <taxon>Bacillati</taxon>
        <taxon>Actinomycetota</taxon>
        <taxon>Actinomycetes</taxon>
        <taxon>Pseudonocardiales</taxon>
        <taxon>Pseudonocardiaceae</taxon>
        <taxon>Amycolatopsis</taxon>
    </lineage>
</organism>
<keyword evidence="3" id="KW-1185">Reference proteome</keyword>
<evidence type="ECO:0008006" key="4">
    <source>
        <dbReference type="Google" id="ProtNLM"/>
    </source>
</evidence>
<keyword evidence="1" id="KW-0812">Transmembrane</keyword>
<protein>
    <recommendedName>
        <fullName evidence="4">DUF1648 domain-containing protein</fullName>
    </recommendedName>
</protein>
<dbReference type="STRING" id="218821.SAMN05421837_102383"/>
<feature type="transmembrane region" description="Helical" evidence="1">
    <location>
        <begin position="47"/>
        <end position="65"/>
    </location>
</feature>
<proteinExistence type="predicted"/>
<dbReference type="AlphaFoldDB" id="A0A1H5QCL3"/>
<evidence type="ECO:0000313" key="3">
    <source>
        <dbReference type="Proteomes" id="UP000198878"/>
    </source>
</evidence>
<dbReference type="OrthoDB" id="4303577at2"/>
<keyword evidence="1" id="KW-0472">Membrane</keyword>
<keyword evidence="1" id="KW-1133">Transmembrane helix</keyword>